<comment type="caution">
    <text evidence="2">The sequence shown here is derived from an EMBL/GenBank/DDBJ whole genome shotgun (WGS) entry which is preliminary data.</text>
</comment>
<dbReference type="EMBL" id="PEZL01000006">
    <property type="protein sequence ID" value="PIS13677.1"/>
    <property type="molecule type" value="Genomic_DNA"/>
</dbReference>
<gene>
    <name evidence="2" type="ORF">COT67_00455</name>
</gene>
<keyword evidence="1" id="KW-1133">Transmembrane helix</keyword>
<evidence type="ECO:0000313" key="2">
    <source>
        <dbReference type="EMBL" id="PIS13677.1"/>
    </source>
</evidence>
<proteinExistence type="predicted"/>
<feature type="transmembrane region" description="Helical" evidence="1">
    <location>
        <begin position="73"/>
        <end position="90"/>
    </location>
</feature>
<dbReference type="Proteomes" id="UP000230353">
    <property type="component" value="Unassembled WGS sequence"/>
</dbReference>
<name>A0A2H0WLZ3_9BACT</name>
<evidence type="ECO:0000256" key="1">
    <source>
        <dbReference type="SAM" id="Phobius"/>
    </source>
</evidence>
<sequence length="102" mass="11340">MKKVYVIWFIRKVSPAVFLYMPFLATVALREIANEFFVAKIVDNFLFSLNGGVGATMNYLVSALANTPVLPTLVILFSLSGFAAILYKLAQKVKSARLVKSY</sequence>
<evidence type="ECO:0000313" key="3">
    <source>
        <dbReference type="Proteomes" id="UP000230353"/>
    </source>
</evidence>
<accession>A0A2H0WLZ3</accession>
<feature type="transmembrane region" description="Helical" evidence="1">
    <location>
        <begin position="6"/>
        <end position="29"/>
    </location>
</feature>
<protein>
    <submittedName>
        <fullName evidence="2">Uncharacterized protein</fullName>
    </submittedName>
</protein>
<reference evidence="3" key="1">
    <citation type="submission" date="2017-09" db="EMBL/GenBank/DDBJ databases">
        <title>Depth-based differentiation of microbial function through sediment-hosted aquifers and enrichment of novel symbionts in the deep terrestrial subsurface.</title>
        <authorList>
            <person name="Probst A.J."/>
            <person name="Ladd B."/>
            <person name="Jarett J.K."/>
            <person name="Geller-Mcgrath D.E."/>
            <person name="Sieber C.M.K."/>
            <person name="Emerson J.B."/>
            <person name="Anantharaman K."/>
            <person name="Thomas B.C."/>
            <person name="Malmstrom R."/>
            <person name="Stieglmeier M."/>
            <person name="Klingl A."/>
            <person name="Woyke T."/>
            <person name="Ryan C.M."/>
            <person name="Banfield J.F."/>
        </authorList>
    </citation>
    <scope>NUCLEOTIDE SEQUENCE [LARGE SCALE GENOMIC DNA]</scope>
</reference>
<organism evidence="2 3">
    <name type="scientific">Candidatus Tagabacteria bacterium CG09_land_8_20_14_0_10_41_14</name>
    <dbReference type="NCBI Taxonomy" id="1975021"/>
    <lineage>
        <taxon>Bacteria</taxon>
        <taxon>Candidatus Tagaibacteriota</taxon>
    </lineage>
</organism>
<keyword evidence="1" id="KW-0472">Membrane</keyword>
<keyword evidence="1" id="KW-0812">Transmembrane</keyword>
<dbReference type="AlphaFoldDB" id="A0A2H0WLZ3"/>